<dbReference type="PANTHER" id="PTHR35345:SF1">
    <property type="entry name" value="TELOMERE REPEATS-BINDING BOUQUET FORMATION PROTEIN 2"/>
    <property type="match status" value="1"/>
</dbReference>
<dbReference type="PANTHER" id="PTHR35345">
    <property type="entry name" value="TELOMERE REPEATS-BINDING BOUQUET FORMATION PROTEIN 2"/>
    <property type="match status" value="1"/>
</dbReference>
<dbReference type="InterPro" id="IPR028065">
    <property type="entry name" value="TERB2"/>
</dbReference>
<dbReference type="GO" id="GO:0070197">
    <property type="term" value="P:meiotic attachment of telomere to nuclear envelope"/>
    <property type="evidence" value="ECO:0007669"/>
    <property type="project" value="TreeGrafter"/>
</dbReference>
<dbReference type="AlphaFoldDB" id="A0AAV1ELV7"/>
<sequence length="199" mass="22460">MFRSRSAWFSDSVPQARQNIWILEGGTITSWSKADYLFSDDATCPDTLRIFESKDFLWAEVVVFHSLFLSVCETRQSVRSVSIGHYVLPPVSVQEEVRKVVGRFIWESEDGPSVVESSGCWRDDDSSESSTSSEPSDTETTDSGASHCSHFLESNKFTGYISMDNLKKYSGDLQDYHLGCFRCADCKAHCCLQETWGSR</sequence>
<evidence type="ECO:0000313" key="3">
    <source>
        <dbReference type="Proteomes" id="UP001178508"/>
    </source>
</evidence>
<dbReference type="EMBL" id="OY660864">
    <property type="protein sequence ID" value="CAJ1049685.1"/>
    <property type="molecule type" value="Genomic_DNA"/>
</dbReference>
<dbReference type="Pfam" id="PF15101">
    <property type="entry name" value="TERB2"/>
    <property type="match status" value="1"/>
</dbReference>
<evidence type="ECO:0000313" key="2">
    <source>
        <dbReference type="EMBL" id="CAJ1049685.1"/>
    </source>
</evidence>
<dbReference type="GO" id="GO:0007129">
    <property type="term" value="P:homologous chromosome pairing at meiosis"/>
    <property type="evidence" value="ECO:0007669"/>
    <property type="project" value="TreeGrafter"/>
</dbReference>
<dbReference type="Proteomes" id="UP001178508">
    <property type="component" value="Chromosome 1"/>
</dbReference>
<accession>A0AAV1ELV7</accession>
<dbReference type="GO" id="GO:0005637">
    <property type="term" value="C:nuclear inner membrane"/>
    <property type="evidence" value="ECO:0007669"/>
    <property type="project" value="TreeGrafter"/>
</dbReference>
<proteinExistence type="predicted"/>
<protein>
    <submittedName>
        <fullName evidence="2">Telomere repeats-binding bouquet formation protein 2</fullName>
    </submittedName>
</protein>
<organism evidence="2 3">
    <name type="scientific">Xyrichtys novacula</name>
    <name type="common">Pearly razorfish</name>
    <name type="synonym">Hemipteronotus novacula</name>
    <dbReference type="NCBI Taxonomy" id="13765"/>
    <lineage>
        <taxon>Eukaryota</taxon>
        <taxon>Metazoa</taxon>
        <taxon>Chordata</taxon>
        <taxon>Craniata</taxon>
        <taxon>Vertebrata</taxon>
        <taxon>Euteleostomi</taxon>
        <taxon>Actinopterygii</taxon>
        <taxon>Neopterygii</taxon>
        <taxon>Teleostei</taxon>
        <taxon>Neoteleostei</taxon>
        <taxon>Acanthomorphata</taxon>
        <taxon>Eupercaria</taxon>
        <taxon>Labriformes</taxon>
        <taxon>Labridae</taxon>
        <taxon>Xyrichtys</taxon>
    </lineage>
</organism>
<gene>
    <name evidence="2" type="ORF">XNOV1_A025206</name>
</gene>
<evidence type="ECO:0000256" key="1">
    <source>
        <dbReference type="SAM" id="MobiDB-lite"/>
    </source>
</evidence>
<keyword evidence="3" id="KW-1185">Reference proteome</keyword>
<reference evidence="2" key="1">
    <citation type="submission" date="2023-08" db="EMBL/GenBank/DDBJ databases">
        <authorList>
            <person name="Alioto T."/>
            <person name="Alioto T."/>
            <person name="Gomez Garrido J."/>
        </authorList>
    </citation>
    <scope>NUCLEOTIDE SEQUENCE</scope>
</reference>
<feature type="region of interest" description="Disordered" evidence="1">
    <location>
        <begin position="111"/>
        <end position="147"/>
    </location>
</feature>
<name>A0AAV1ELV7_XYRNO</name>